<protein>
    <recommendedName>
        <fullName evidence="8">Major facilitator superfamily (MFS) profile domain-containing protein</fullName>
    </recommendedName>
</protein>
<accession>A0A9P5LEL3</accession>
<keyword evidence="2" id="KW-0813">Transport</keyword>
<dbReference type="InterPro" id="IPR036259">
    <property type="entry name" value="MFS_trans_sf"/>
</dbReference>
<keyword evidence="10" id="KW-1185">Reference proteome</keyword>
<dbReference type="PANTHER" id="PTHR23501:SF109">
    <property type="entry name" value="MAJOR FACILITATOR SUPERFAMILY (MFS) PROFILE DOMAIN-CONTAINING PROTEIN-RELATED"/>
    <property type="match status" value="1"/>
</dbReference>
<dbReference type="SUPFAM" id="SSF103473">
    <property type="entry name" value="MFS general substrate transporter"/>
    <property type="match status" value="1"/>
</dbReference>
<keyword evidence="3 6" id="KW-0812">Transmembrane</keyword>
<feature type="transmembrane region" description="Helical" evidence="6">
    <location>
        <begin position="675"/>
        <end position="697"/>
    </location>
</feature>
<dbReference type="Pfam" id="PF06609">
    <property type="entry name" value="TRI12"/>
    <property type="match status" value="2"/>
</dbReference>
<keyword evidence="5 6" id="KW-0472">Membrane</keyword>
<evidence type="ECO:0000256" key="1">
    <source>
        <dbReference type="ARBA" id="ARBA00004141"/>
    </source>
</evidence>
<feature type="transmembrane region" description="Helical" evidence="6">
    <location>
        <begin position="650"/>
        <end position="669"/>
    </location>
</feature>
<feature type="transmembrane region" description="Helical" evidence="6">
    <location>
        <begin position="804"/>
        <end position="823"/>
    </location>
</feature>
<feature type="transmembrane region" description="Helical" evidence="6">
    <location>
        <begin position="623"/>
        <end position="643"/>
    </location>
</feature>
<dbReference type="PROSITE" id="PS50850">
    <property type="entry name" value="MFS"/>
    <property type="match status" value="1"/>
</dbReference>
<sequence>MQLTYTIALSLAVGALAAPHATRTTSQEIRAIWSYAKDTNTTSLKVYNSDKTEFYGEADSSSIKSGNFANFPVAFDVDNNGFGHINFGNNTYKTRATKDLSGGAICNKKFNPTSAEVDCVLPGISGISLEAIEERSVETKRQIIVPCGPLQSTVLVGDGDPHQNYYNLQISEVINCGSAASCTVGYMESDSFTVGFSSSATLYKWLTFGFDVSKSWTTGNTYSCTGEEGDDVCIWYNTAHTAVTVRNYATQLAICGNPYQTISDPIIVKSPNADNRGGGYYCVIGTCRAKGDAYWDNSGPAGGPQPRLLGSAGGAGAAGSQATNLSNVAANMDKPNDPDHIERASTLDVPSRMDASEEVIGYETNFDELPKGYYTSKFFLGSMLATSLGLWAGTCAFGYIAPVLSTINADIGPDPRYTWVSLVYNAALAVSLGPVGRLSDIFGRRYWFIGGGILACIGTVVCATATSIPVLIGGNVLLGLASATQLCFHFVMGKKHEGEENASISYWVKNFDYVGTFLFAGGFVALLLGLSWGGSVYAWNDPAPIAGITIGGVTLIAFVLWEIYAPIKEPLVPMHLFKNTEWASAVVLLGLGAGVYYAFSIIWPMQASVLYSDGKDLQYVGGISNIVGIGMTSGQITGGFVAARIGKTKLQCMFVFIIGGIFMACAALATPDTKALAISVILLGCYWIGWNESICLSNATICVHDQREIGVAGGMAGSIRAAICAILVAVYTTTLTNRLATTIPQRVPPALIEAGLPASSVEAFLSAITAGTTDAFHSVPGITDQIITAGVRAYKFANSDAFRTVYLTTIAFSGIAVILTFFAPNTEKFMTEKVVATLHNENSLAEKSAAAKEQV</sequence>
<reference evidence="9" key="1">
    <citation type="submission" date="2020-03" db="EMBL/GenBank/DDBJ databases">
        <title>Draft Genome Sequence of Cylindrodendrum hubeiense.</title>
        <authorList>
            <person name="Buettner E."/>
            <person name="Kellner H."/>
        </authorList>
    </citation>
    <scope>NUCLEOTIDE SEQUENCE</scope>
    <source>
        <strain evidence="9">IHI 201604</strain>
    </source>
</reference>
<evidence type="ECO:0000259" key="8">
    <source>
        <dbReference type="PROSITE" id="PS50850"/>
    </source>
</evidence>
<dbReference type="InterPro" id="IPR005829">
    <property type="entry name" value="Sugar_transporter_CS"/>
</dbReference>
<feature type="signal peptide" evidence="7">
    <location>
        <begin position="1"/>
        <end position="17"/>
    </location>
</feature>
<dbReference type="PROSITE" id="PS00216">
    <property type="entry name" value="SUGAR_TRANSPORT_1"/>
    <property type="match status" value="1"/>
</dbReference>
<keyword evidence="7" id="KW-0732">Signal</keyword>
<feature type="transmembrane region" description="Helical" evidence="6">
    <location>
        <begin position="545"/>
        <end position="564"/>
    </location>
</feature>
<dbReference type="OrthoDB" id="4139357at2759"/>
<comment type="subcellular location">
    <subcellularLocation>
        <location evidence="1">Membrane</location>
        <topology evidence="1">Multi-pass membrane protein</topology>
    </subcellularLocation>
</comment>
<name>A0A9P5LEL3_9HYPO</name>
<feature type="domain" description="Major facilitator superfamily (MFS) profile" evidence="8">
    <location>
        <begin position="382"/>
        <end position="828"/>
    </location>
</feature>
<evidence type="ECO:0000256" key="4">
    <source>
        <dbReference type="ARBA" id="ARBA00022989"/>
    </source>
</evidence>
<feature type="transmembrane region" description="Helical" evidence="6">
    <location>
        <begin position="447"/>
        <end position="466"/>
    </location>
</feature>
<evidence type="ECO:0000256" key="3">
    <source>
        <dbReference type="ARBA" id="ARBA00022692"/>
    </source>
</evidence>
<feature type="transmembrane region" description="Helical" evidence="6">
    <location>
        <begin position="417"/>
        <end position="435"/>
    </location>
</feature>
<evidence type="ECO:0000313" key="10">
    <source>
        <dbReference type="Proteomes" id="UP000722485"/>
    </source>
</evidence>
<feature type="transmembrane region" description="Helical" evidence="6">
    <location>
        <begin position="585"/>
        <end position="603"/>
    </location>
</feature>
<dbReference type="EMBL" id="JAANBB010000022">
    <property type="protein sequence ID" value="KAF7555286.1"/>
    <property type="molecule type" value="Genomic_DNA"/>
</dbReference>
<dbReference type="PANTHER" id="PTHR23501">
    <property type="entry name" value="MAJOR FACILITATOR SUPERFAMILY"/>
    <property type="match status" value="1"/>
</dbReference>
<feature type="transmembrane region" description="Helical" evidence="6">
    <location>
        <begin position="472"/>
        <end position="492"/>
    </location>
</feature>
<feature type="transmembrane region" description="Helical" evidence="6">
    <location>
        <begin position="709"/>
        <end position="731"/>
    </location>
</feature>
<dbReference type="Proteomes" id="UP000722485">
    <property type="component" value="Unassembled WGS sequence"/>
</dbReference>
<dbReference type="InterPro" id="IPR020846">
    <property type="entry name" value="MFS_dom"/>
</dbReference>
<dbReference type="GO" id="GO:0022857">
    <property type="term" value="F:transmembrane transporter activity"/>
    <property type="evidence" value="ECO:0007669"/>
    <property type="project" value="InterPro"/>
</dbReference>
<dbReference type="AlphaFoldDB" id="A0A9P5LEL3"/>
<organism evidence="9 10">
    <name type="scientific">Cylindrodendrum hubeiense</name>
    <dbReference type="NCBI Taxonomy" id="595255"/>
    <lineage>
        <taxon>Eukaryota</taxon>
        <taxon>Fungi</taxon>
        <taxon>Dikarya</taxon>
        <taxon>Ascomycota</taxon>
        <taxon>Pezizomycotina</taxon>
        <taxon>Sordariomycetes</taxon>
        <taxon>Hypocreomycetidae</taxon>
        <taxon>Hypocreales</taxon>
        <taxon>Nectriaceae</taxon>
        <taxon>Cylindrodendrum</taxon>
    </lineage>
</organism>
<proteinExistence type="predicted"/>
<evidence type="ECO:0000256" key="2">
    <source>
        <dbReference type="ARBA" id="ARBA00022448"/>
    </source>
</evidence>
<feature type="transmembrane region" description="Helical" evidence="6">
    <location>
        <begin position="513"/>
        <end position="533"/>
    </location>
</feature>
<feature type="chain" id="PRO_5040336511" description="Major facilitator superfamily (MFS) profile domain-containing protein" evidence="7">
    <location>
        <begin position="18"/>
        <end position="855"/>
    </location>
</feature>
<evidence type="ECO:0000256" key="7">
    <source>
        <dbReference type="SAM" id="SignalP"/>
    </source>
</evidence>
<dbReference type="InterPro" id="IPR010573">
    <property type="entry name" value="MFS_Str1/Tri12-like"/>
</dbReference>
<gene>
    <name evidence="9" type="ORF">G7Z17_g2273</name>
</gene>
<evidence type="ECO:0000256" key="6">
    <source>
        <dbReference type="SAM" id="Phobius"/>
    </source>
</evidence>
<evidence type="ECO:0000256" key="5">
    <source>
        <dbReference type="ARBA" id="ARBA00023136"/>
    </source>
</evidence>
<keyword evidence="4 6" id="KW-1133">Transmembrane helix</keyword>
<dbReference type="GO" id="GO:0005886">
    <property type="term" value="C:plasma membrane"/>
    <property type="evidence" value="ECO:0007669"/>
    <property type="project" value="TreeGrafter"/>
</dbReference>
<evidence type="ECO:0000313" key="9">
    <source>
        <dbReference type="EMBL" id="KAF7555286.1"/>
    </source>
</evidence>
<comment type="caution">
    <text evidence="9">The sequence shown here is derived from an EMBL/GenBank/DDBJ whole genome shotgun (WGS) entry which is preliminary data.</text>
</comment>
<dbReference type="Gene3D" id="1.20.1250.20">
    <property type="entry name" value="MFS general substrate transporter like domains"/>
    <property type="match status" value="1"/>
</dbReference>